<dbReference type="GO" id="GO:0003777">
    <property type="term" value="F:microtubule motor activity"/>
    <property type="evidence" value="ECO:0007669"/>
    <property type="project" value="InterPro"/>
</dbReference>
<dbReference type="SUPFAM" id="SSF52540">
    <property type="entry name" value="P-loop containing nucleoside triphosphate hydrolases"/>
    <property type="match status" value="1"/>
</dbReference>
<keyword evidence="1" id="KW-0067">ATP-binding</keyword>
<dbReference type="GO" id="GO:0051231">
    <property type="term" value="P:spindle elongation"/>
    <property type="evidence" value="ECO:0007669"/>
    <property type="project" value="TreeGrafter"/>
</dbReference>
<dbReference type="SMART" id="SM00129">
    <property type="entry name" value="KISc"/>
    <property type="match status" value="1"/>
</dbReference>
<feature type="region of interest" description="Disordered" evidence="2">
    <location>
        <begin position="479"/>
        <end position="535"/>
    </location>
</feature>
<dbReference type="OrthoDB" id="3176171at2759"/>
<feature type="compositionally biased region" description="Low complexity" evidence="2">
    <location>
        <begin position="31"/>
        <end position="72"/>
    </location>
</feature>
<name>A0A5B0Q623_PUCGR</name>
<evidence type="ECO:0000259" key="3">
    <source>
        <dbReference type="PROSITE" id="PS50067"/>
    </source>
</evidence>
<dbReference type="GO" id="GO:0007018">
    <property type="term" value="P:microtubule-based movement"/>
    <property type="evidence" value="ECO:0007669"/>
    <property type="project" value="InterPro"/>
</dbReference>
<dbReference type="Pfam" id="PF00225">
    <property type="entry name" value="Kinesin"/>
    <property type="match status" value="1"/>
</dbReference>
<dbReference type="PANTHER" id="PTHR47969:SF9">
    <property type="entry name" value="KINESIN-LIKE PROTEIN"/>
    <property type="match status" value="1"/>
</dbReference>
<dbReference type="GO" id="GO:0008017">
    <property type="term" value="F:microtubule binding"/>
    <property type="evidence" value="ECO:0007669"/>
    <property type="project" value="InterPro"/>
</dbReference>
<dbReference type="GO" id="GO:0005875">
    <property type="term" value="C:microtubule associated complex"/>
    <property type="evidence" value="ECO:0007669"/>
    <property type="project" value="TreeGrafter"/>
</dbReference>
<keyword evidence="5" id="KW-1185">Reference proteome</keyword>
<evidence type="ECO:0000313" key="4">
    <source>
        <dbReference type="EMBL" id="KAA1108686.1"/>
    </source>
</evidence>
<dbReference type="Gene3D" id="3.40.850.10">
    <property type="entry name" value="Kinesin motor domain"/>
    <property type="match status" value="1"/>
</dbReference>
<feature type="compositionally biased region" description="Gly residues" evidence="2">
    <location>
        <begin position="489"/>
        <end position="502"/>
    </location>
</feature>
<dbReference type="InterPro" id="IPR027417">
    <property type="entry name" value="P-loop_NTPase"/>
</dbReference>
<feature type="region of interest" description="Disordered" evidence="2">
    <location>
        <begin position="548"/>
        <end position="568"/>
    </location>
</feature>
<gene>
    <name evidence="4" type="ORF">PGT21_021648</name>
</gene>
<dbReference type="GO" id="GO:0007052">
    <property type="term" value="P:mitotic spindle organization"/>
    <property type="evidence" value="ECO:0007669"/>
    <property type="project" value="TreeGrafter"/>
</dbReference>
<accession>A0A5B0Q623</accession>
<protein>
    <recommendedName>
        <fullName evidence="3">Kinesin motor domain-containing protein</fullName>
    </recommendedName>
</protein>
<dbReference type="InterPro" id="IPR027640">
    <property type="entry name" value="Kinesin-like_fam"/>
</dbReference>
<keyword evidence="1" id="KW-0547">Nucleotide-binding</keyword>
<feature type="binding site" evidence="1">
    <location>
        <begin position="158"/>
        <end position="165"/>
    </location>
    <ligand>
        <name>ATP</name>
        <dbReference type="ChEBI" id="CHEBI:30616"/>
    </ligand>
</feature>
<sequence>MHALQSILHRNKEHNDHNHHQQQKQQHKQQQKQQQQPTLPKTKQQQQPNTNEPSSSSNHHQQPQNNNNNNENTLHTVKVVCRLRPRLPDESTADQSVVEVLNNTEIRITDPVKQLVNRFDFSACYDEQSGQHDIYHGQVHDMVIKIFEGVTATIFTFGCTGSGKTHTLQGSANDPGITPRAVRTIFERVESLTGSPEGARGTYELSITCFEIWKDKVWDLLVQGGTSTTRDVGRGDLPIREAANGQIIIPHLRHVTIKSIAQFDKLYAQVMRFRSVSSTKLNHTSSRSHAILTIHLHHLAPDSSIHHLGKCVLIDLAGSENNKKTGNEHNKERMKESVEINQSLLALRKVVRSLNTGDHRIPYRDSKLTRILSDSLGGTSAGLVICNIAPLASQYRDTINTLTFGSHSRNVENKVSQPALEVLDRKFLLPSLSLYQHHSKSVPSLSTTQLANNTTDGATSRSPIKLSWARRPSVDAFSKLPFPHSSSKSGGGNPVQGGGGGVTNLNIRSRKLSGCFTSPSSSSSSSNKPTPTHRKLSFRPSVVSLHAPFRSPSASSAPSPERSNPLSDDLDKRVQEAMRKNLDQIVQNRVDILLQAKLNEGNFVPRSGRDSSTLVDTSTISQRFSDHLDPSSPTSQSTTTTATIQINGNAPNHSFNYKNEDGDRLEERICHLEQQFVSISNLLHSVSTSSRPKSETKIPRPSFQ</sequence>
<feature type="compositionally biased region" description="Polar residues" evidence="2">
    <location>
        <begin position="443"/>
        <end position="462"/>
    </location>
</feature>
<dbReference type="FunFam" id="3.40.850.10:FF:000159">
    <property type="entry name" value="Microtubule motor protein"/>
    <property type="match status" value="1"/>
</dbReference>
<feature type="compositionally biased region" description="Basic residues" evidence="2">
    <location>
        <begin position="20"/>
        <end position="30"/>
    </location>
</feature>
<dbReference type="Proteomes" id="UP000324748">
    <property type="component" value="Unassembled WGS sequence"/>
</dbReference>
<dbReference type="InterPro" id="IPR036961">
    <property type="entry name" value="Kinesin_motor_dom_sf"/>
</dbReference>
<evidence type="ECO:0000313" key="5">
    <source>
        <dbReference type="Proteomes" id="UP000324748"/>
    </source>
</evidence>
<dbReference type="PROSITE" id="PS50067">
    <property type="entry name" value="KINESIN_MOTOR_2"/>
    <property type="match status" value="1"/>
</dbReference>
<comment type="similarity">
    <text evidence="1">Belongs to the TRAFAC class myosin-kinesin ATPase superfamily. Kinesin family.</text>
</comment>
<feature type="compositionally biased region" description="Low complexity" evidence="2">
    <location>
        <begin position="548"/>
        <end position="565"/>
    </location>
</feature>
<feature type="domain" description="Kinesin motor" evidence="3">
    <location>
        <begin position="76"/>
        <end position="411"/>
    </location>
</feature>
<reference evidence="4 5" key="1">
    <citation type="submission" date="2019-05" db="EMBL/GenBank/DDBJ databases">
        <title>Emergence of the Ug99 lineage of the wheat stem rust pathogen through somatic hybridization.</title>
        <authorList>
            <person name="Li F."/>
            <person name="Upadhyaya N.M."/>
            <person name="Sperschneider J."/>
            <person name="Matny O."/>
            <person name="Nguyen-Phuc H."/>
            <person name="Mago R."/>
            <person name="Raley C."/>
            <person name="Miller M.E."/>
            <person name="Silverstein K.A.T."/>
            <person name="Henningsen E."/>
            <person name="Hirsch C.D."/>
            <person name="Visser B."/>
            <person name="Pretorius Z.A."/>
            <person name="Steffenson B.J."/>
            <person name="Schwessinger B."/>
            <person name="Dodds P.N."/>
            <person name="Figueroa M."/>
        </authorList>
    </citation>
    <scope>NUCLEOTIDE SEQUENCE [LARGE SCALE GENOMIC DNA]</scope>
    <source>
        <strain evidence="4">21-0</strain>
    </source>
</reference>
<feature type="region of interest" description="Disordered" evidence="2">
    <location>
        <begin position="443"/>
        <end position="465"/>
    </location>
</feature>
<dbReference type="PRINTS" id="PR00380">
    <property type="entry name" value="KINESINHEAVY"/>
</dbReference>
<proteinExistence type="inferred from homology"/>
<feature type="region of interest" description="Disordered" evidence="2">
    <location>
        <begin position="11"/>
        <end position="73"/>
    </location>
</feature>
<dbReference type="InterPro" id="IPR001752">
    <property type="entry name" value="Kinesin_motor_dom"/>
</dbReference>
<dbReference type="GO" id="GO:0005524">
    <property type="term" value="F:ATP binding"/>
    <property type="evidence" value="ECO:0007669"/>
    <property type="project" value="UniProtKB-UniRule"/>
</dbReference>
<keyword evidence="1" id="KW-0505">Motor protein</keyword>
<organism evidence="4 5">
    <name type="scientific">Puccinia graminis f. sp. tritici</name>
    <dbReference type="NCBI Taxonomy" id="56615"/>
    <lineage>
        <taxon>Eukaryota</taxon>
        <taxon>Fungi</taxon>
        <taxon>Dikarya</taxon>
        <taxon>Basidiomycota</taxon>
        <taxon>Pucciniomycotina</taxon>
        <taxon>Pucciniomycetes</taxon>
        <taxon>Pucciniales</taxon>
        <taxon>Pucciniaceae</taxon>
        <taxon>Puccinia</taxon>
    </lineage>
</organism>
<evidence type="ECO:0000256" key="2">
    <source>
        <dbReference type="SAM" id="MobiDB-lite"/>
    </source>
</evidence>
<dbReference type="EMBL" id="VSWC01000028">
    <property type="protein sequence ID" value="KAA1108686.1"/>
    <property type="molecule type" value="Genomic_DNA"/>
</dbReference>
<dbReference type="AlphaFoldDB" id="A0A5B0Q623"/>
<comment type="caution">
    <text evidence="4">The sequence shown here is derived from an EMBL/GenBank/DDBJ whole genome shotgun (WGS) entry which is preliminary data.</text>
</comment>
<dbReference type="PANTHER" id="PTHR47969">
    <property type="entry name" value="CHROMOSOME-ASSOCIATED KINESIN KIF4A-RELATED"/>
    <property type="match status" value="1"/>
</dbReference>
<evidence type="ECO:0000256" key="1">
    <source>
        <dbReference type="PROSITE-ProRule" id="PRU00283"/>
    </source>
</evidence>